<evidence type="ECO:0000256" key="1">
    <source>
        <dbReference type="SAM" id="MobiDB-lite"/>
    </source>
</evidence>
<gene>
    <name evidence="2" type="ORF">GOP47_0022118</name>
</gene>
<evidence type="ECO:0000313" key="2">
    <source>
        <dbReference type="EMBL" id="KAI5063571.1"/>
    </source>
</evidence>
<dbReference type="Proteomes" id="UP000886520">
    <property type="component" value="Chromosome 21"/>
</dbReference>
<name>A0A9D4UAR8_ADICA</name>
<feature type="compositionally biased region" description="Basic and acidic residues" evidence="1">
    <location>
        <begin position="12"/>
        <end position="26"/>
    </location>
</feature>
<feature type="compositionally biased region" description="Basic and acidic residues" evidence="1">
    <location>
        <begin position="179"/>
        <end position="190"/>
    </location>
</feature>
<feature type="non-terminal residue" evidence="2">
    <location>
        <position position="1"/>
    </location>
</feature>
<comment type="caution">
    <text evidence="2">The sequence shown here is derived from an EMBL/GenBank/DDBJ whole genome shotgun (WGS) entry which is preliminary data.</text>
</comment>
<organism evidence="2 3">
    <name type="scientific">Adiantum capillus-veneris</name>
    <name type="common">Maidenhair fern</name>
    <dbReference type="NCBI Taxonomy" id="13818"/>
    <lineage>
        <taxon>Eukaryota</taxon>
        <taxon>Viridiplantae</taxon>
        <taxon>Streptophyta</taxon>
        <taxon>Embryophyta</taxon>
        <taxon>Tracheophyta</taxon>
        <taxon>Polypodiopsida</taxon>
        <taxon>Polypodiidae</taxon>
        <taxon>Polypodiales</taxon>
        <taxon>Pteridineae</taxon>
        <taxon>Pteridaceae</taxon>
        <taxon>Vittarioideae</taxon>
        <taxon>Adiantum</taxon>
    </lineage>
</organism>
<proteinExistence type="predicted"/>
<feature type="compositionally biased region" description="Basic residues" evidence="1">
    <location>
        <begin position="1"/>
        <end position="11"/>
    </location>
</feature>
<keyword evidence="3" id="KW-1185">Reference proteome</keyword>
<protein>
    <submittedName>
        <fullName evidence="2">Uncharacterized protein</fullName>
    </submittedName>
</protein>
<reference evidence="2" key="1">
    <citation type="submission" date="2021-01" db="EMBL/GenBank/DDBJ databases">
        <title>Adiantum capillus-veneris genome.</title>
        <authorList>
            <person name="Fang Y."/>
            <person name="Liao Q."/>
        </authorList>
    </citation>
    <scope>NUCLEOTIDE SEQUENCE</scope>
    <source>
        <strain evidence="2">H3</strain>
        <tissue evidence="2">Leaf</tissue>
    </source>
</reference>
<evidence type="ECO:0000313" key="3">
    <source>
        <dbReference type="Proteomes" id="UP000886520"/>
    </source>
</evidence>
<dbReference type="EMBL" id="JABFUD020000021">
    <property type="protein sequence ID" value="KAI5063571.1"/>
    <property type="molecule type" value="Genomic_DNA"/>
</dbReference>
<sequence>RQSRYTHTHTHTQRERERERERERAQRGKHNQAMHIKICERTSQIDTILVGSRAHVVIRRASERAHALRRPQLAGDGGGAAAGARGGGGAWRGRCAADGDGIGVGGQIAGARRDAGQTGRVHGRKQGPLHHQVALLSAGGTHPCSVYIPVRSKCSESDIRGVGEQSTNKGTYPALAGGEAREGRRPRDPPAPRSATGPVL</sequence>
<dbReference type="AlphaFoldDB" id="A0A9D4UAR8"/>
<feature type="region of interest" description="Disordered" evidence="1">
    <location>
        <begin position="1"/>
        <end position="33"/>
    </location>
</feature>
<feature type="region of interest" description="Disordered" evidence="1">
    <location>
        <begin position="158"/>
        <end position="200"/>
    </location>
</feature>
<accession>A0A9D4UAR8</accession>